<dbReference type="EMBL" id="AP018515">
    <property type="protein sequence ID" value="BBC79541.1"/>
    <property type="molecule type" value="Genomic_DNA"/>
</dbReference>
<dbReference type="PANTHER" id="PTHR38102">
    <property type="entry name" value="PERIPLASMIC CHAPERONE SPY"/>
    <property type="match status" value="1"/>
</dbReference>
<proteinExistence type="predicted"/>
<dbReference type="GO" id="GO:0030288">
    <property type="term" value="C:outer membrane-bounded periplasmic space"/>
    <property type="evidence" value="ECO:0007669"/>
    <property type="project" value="TreeGrafter"/>
</dbReference>
<dbReference type="EMBL" id="JOMO01000021">
    <property type="protein sequence ID" value="OUI81946.1"/>
    <property type="molecule type" value="Genomic_DNA"/>
</dbReference>
<evidence type="ECO:0000313" key="3">
    <source>
        <dbReference type="EMBL" id="BBC79541.1"/>
    </source>
</evidence>
<evidence type="ECO:0000313" key="6">
    <source>
        <dbReference type="Proteomes" id="UP000032670"/>
    </source>
</evidence>
<dbReference type="Gene3D" id="1.20.120.1490">
    <property type="match status" value="1"/>
</dbReference>
<dbReference type="EMBL" id="BAMX01000010">
    <property type="protein sequence ID" value="GAN65508.1"/>
    <property type="molecule type" value="Genomic_DNA"/>
</dbReference>
<evidence type="ECO:0000313" key="7">
    <source>
        <dbReference type="Proteomes" id="UP000194639"/>
    </source>
</evidence>
<feature type="region of interest" description="Disordered" evidence="1">
    <location>
        <begin position="140"/>
        <end position="173"/>
    </location>
</feature>
<dbReference type="GeneID" id="76203658"/>
<name>A0A252C957_9PROT</name>
<organism evidence="4 6">
    <name type="scientific">Acetobacter orientalis</name>
    <dbReference type="NCBI Taxonomy" id="146474"/>
    <lineage>
        <taxon>Bacteria</taxon>
        <taxon>Pseudomonadati</taxon>
        <taxon>Pseudomonadota</taxon>
        <taxon>Alphaproteobacteria</taxon>
        <taxon>Acetobacterales</taxon>
        <taxon>Acetobacteraceae</taxon>
        <taxon>Acetobacter</taxon>
    </lineage>
</organism>
<dbReference type="Proteomes" id="UP000270034">
    <property type="component" value="Chromosome"/>
</dbReference>
<dbReference type="Pfam" id="PF13801">
    <property type="entry name" value="Metal_resist"/>
    <property type="match status" value="1"/>
</dbReference>
<reference evidence="3 8" key="3">
    <citation type="submission" date="2018-02" db="EMBL/GenBank/DDBJ databases">
        <title>Acetobacter orientalis genome.</title>
        <authorList>
            <person name="Nakashima N."/>
            <person name="Tamura T."/>
        </authorList>
    </citation>
    <scope>NUCLEOTIDE SEQUENCE [LARGE SCALE GENOMIC DNA]</scope>
    <source>
        <strain evidence="3 8">FAN1</strain>
    </source>
</reference>
<evidence type="ECO:0000313" key="8">
    <source>
        <dbReference type="Proteomes" id="UP000270034"/>
    </source>
</evidence>
<evidence type="ECO:0000313" key="4">
    <source>
        <dbReference type="EMBL" id="GAN65508.1"/>
    </source>
</evidence>
<dbReference type="GO" id="GO:0051082">
    <property type="term" value="F:unfolded protein binding"/>
    <property type="evidence" value="ECO:0007669"/>
    <property type="project" value="TreeGrafter"/>
</dbReference>
<dbReference type="KEGG" id="aot:AcetOri_orf01781"/>
<keyword evidence="6" id="KW-1185">Reference proteome</keyword>
<accession>A0A252C957</accession>
<dbReference type="InterPro" id="IPR025961">
    <property type="entry name" value="Metal_resist"/>
</dbReference>
<evidence type="ECO:0000256" key="2">
    <source>
        <dbReference type="SAM" id="SignalP"/>
    </source>
</evidence>
<protein>
    <submittedName>
        <fullName evidence="3">Maf-like protein</fullName>
    </submittedName>
</protein>
<feature type="chain" id="PRO_5015076016" evidence="2">
    <location>
        <begin position="23"/>
        <end position="173"/>
    </location>
</feature>
<keyword evidence="2" id="KW-0732">Signal</keyword>
<feature type="compositionally biased region" description="Pro residues" evidence="1">
    <location>
        <begin position="151"/>
        <end position="173"/>
    </location>
</feature>
<feature type="compositionally biased region" description="Basic and acidic residues" evidence="1">
    <location>
        <begin position="141"/>
        <end position="150"/>
    </location>
</feature>
<evidence type="ECO:0000313" key="5">
    <source>
        <dbReference type="EMBL" id="OUI81946.1"/>
    </source>
</evidence>
<dbReference type="Proteomes" id="UP000032670">
    <property type="component" value="Unassembled WGS sequence"/>
</dbReference>
<dbReference type="PANTHER" id="PTHR38102:SF1">
    <property type="entry name" value="PERIPLASMIC CHAPERONE SPY"/>
    <property type="match status" value="1"/>
</dbReference>
<dbReference type="InterPro" id="IPR052211">
    <property type="entry name" value="Cpx_auxiliary_protein"/>
</dbReference>
<dbReference type="RefSeq" id="WP_048840675.1">
    <property type="nucleotide sequence ID" value="NZ_BAMX01000010.1"/>
</dbReference>
<reference evidence="5 7" key="2">
    <citation type="submission" date="2014-06" db="EMBL/GenBank/DDBJ databases">
        <authorList>
            <person name="Ju J."/>
            <person name="Zhang J."/>
        </authorList>
    </citation>
    <scope>NUCLEOTIDE SEQUENCE [LARGE SCALE GENOMIC DNA]</scope>
    <source>
        <strain evidence="5">DmW_045</strain>
    </source>
</reference>
<evidence type="ECO:0000256" key="1">
    <source>
        <dbReference type="SAM" id="MobiDB-lite"/>
    </source>
</evidence>
<gene>
    <name evidence="4" type="ORF">Abor_010_071</name>
    <name evidence="3" type="ORF">AcetOrient_orf01781</name>
    <name evidence="5" type="ORF">HK12_04515</name>
</gene>
<feature type="signal peptide" evidence="2">
    <location>
        <begin position="1"/>
        <end position="22"/>
    </location>
</feature>
<sequence>MKKALLATALTFGMLSAAGSLARAEDAPQPPAPPPHGMHGMCHHHGPILSLDGVKLTSAQKKKVQAILDANRPDPKADMEQERSFHQQIRTLLTSPGPVDTTQLTALEQQITTLHSQREAARLNTQVQIHDVLTKKQLKQIADKAEEERPCPPPPPPPGADGNPPPPPPAAEK</sequence>
<dbReference type="AlphaFoldDB" id="A0A252C957"/>
<dbReference type="Proteomes" id="UP000194639">
    <property type="component" value="Unassembled WGS sequence"/>
</dbReference>
<accession>A0A0D6NIS1</accession>
<reference evidence="4 6" key="1">
    <citation type="submission" date="2012-11" db="EMBL/GenBank/DDBJ databases">
        <title>Whole genome sequence of Acetobacter orientalis 21F-2.</title>
        <authorList>
            <person name="Azuma Y."/>
            <person name="Higashiura N."/>
            <person name="Hirakawa H."/>
            <person name="Matsushita K."/>
        </authorList>
    </citation>
    <scope>NUCLEOTIDE SEQUENCE [LARGE SCALE GENOMIC DNA]</scope>
    <source>
        <strain evidence="4 6">21F-2</strain>
    </source>
</reference>